<dbReference type="Proteomes" id="UP000683511">
    <property type="component" value="Chromosome"/>
</dbReference>
<evidence type="ECO:0000313" key="2">
    <source>
        <dbReference type="Proteomes" id="UP000683511"/>
    </source>
</evidence>
<accession>A0A975Y3R9</accession>
<dbReference type="AlphaFoldDB" id="A0A975Y3R9"/>
<reference evidence="1" key="1">
    <citation type="submission" date="2017-04" db="EMBL/GenBank/DDBJ databases">
        <title>Genome deletions in a multicellular cyanobacterial endosymbiont for morphological adaptation in marine diatoms.</title>
        <authorList>
            <person name="Wang Y."/>
            <person name="Gao H."/>
            <person name="Li R."/>
            <person name="Xu X."/>
        </authorList>
    </citation>
    <scope>NUCLEOTIDE SEQUENCE</scope>
    <source>
        <strain evidence="1">FACHB 800</strain>
    </source>
</reference>
<protein>
    <submittedName>
        <fullName evidence="1">Uncharacterized protein</fullName>
    </submittedName>
</protein>
<sequence>MERLYKGFKPPAFNYHQMSNKLPIQQGKQQQLLAVY</sequence>
<dbReference type="EMBL" id="CP021056">
    <property type="protein sequence ID" value="QXE22392.1"/>
    <property type="molecule type" value="Genomic_DNA"/>
</dbReference>
<name>A0A975Y3R9_9NOST</name>
<keyword evidence="2" id="KW-1185">Reference proteome</keyword>
<evidence type="ECO:0000313" key="1">
    <source>
        <dbReference type="EMBL" id="QXE22392.1"/>
    </source>
</evidence>
<organism evidence="1 2">
    <name type="scientific">Richelia sinica FACHB-800</name>
    <dbReference type="NCBI Taxonomy" id="1357546"/>
    <lineage>
        <taxon>Bacteria</taxon>
        <taxon>Bacillati</taxon>
        <taxon>Cyanobacteriota</taxon>
        <taxon>Cyanophyceae</taxon>
        <taxon>Nostocales</taxon>
        <taxon>Nostocaceae</taxon>
        <taxon>Richelia</taxon>
    </lineage>
</organism>
<dbReference type="KEGG" id="rsin:B6N60_01075"/>
<gene>
    <name evidence="1" type="ORF">B6N60_01075</name>
</gene>
<proteinExistence type="predicted"/>